<evidence type="ECO:0000313" key="4">
    <source>
        <dbReference type="Proteomes" id="UP000053766"/>
    </source>
</evidence>
<gene>
    <name evidence="3" type="ORF">DICVIV_12001</name>
</gene>
<dbReference type="Pfam" id="PF12624">
    <property type="entry name" value="VPS13_N"/>
    <property type="match status" value="1"/>
</dbReference>
<organism evidence="3 4">
    <name type="scientific">Dictyocaulus viviparus</name>
    <name type="common">Bovine lungworm</name>
    <dbReference type="NCBI Taxonomy" id="29172"/>
    <lineage>
        <taxon>Eukaryota</taxon>
        <taxon>Metazoa</taxon>
        <taxon>Ecdysozoa</taxon>
        <taxon>Nematoda</taxon>
        <taxon>Chromadorea</taxon>
        <taxon>Rhabditida</taxon>
        <taxon>Rhabditina</taxon>
        <taxon>Rhabditomorpha</taxon>
        <taxon>Strongyloidea</taxon>
        <taxon>Metastrongylidae</taxon>
        <taxon>Dictyocaulus</taxon>
    </lineage>
</organism>
<dbReference type="PANTHER" id="PTHR16166:SF141">
    <property type="entry name" value="INTERMEMBRANE LIPID TRANSFER PROTEIN VPS13D"/>
    <property type="match status" value="1"/>
</dbReference>
<feature type="domain" description="Chorein N-terminal" evidence="2">
    <location>
        <begin position="29"/>
        <end position="546"/>
    </location>
</feature>
<dbReference type="InterPro" id="IPR026854">
    <property type="entry name" value="VPS13_N"/>
</dbReference>
<evidence type="ECO:0000256" key="1">
    <source>
        <dbReference type="ARBA" id="ARBA00022448"/>
    </source>
</evidence>
<keyword evidence="4" id="KW-1185">Reference proteome</keyword>
<reference evidence="4" key="2">
    <citation type="journal article" date="2016" name="Sci. Rep.">
        <title>Dictyocaulus viviparus genome, variome and transcriptome elucidate lungworm biology and support future intervention.</title>
        <authorList>
            <person name="McNulty S.N."/>
            <person name="Strube C."/>
            <person name="Rosa B.A."/>
            <person name="Martin J.C."/>
            <person name="Tyagi R."/>
            <person name="Choi Y.J."/>
            <person name="Wang Q."/>
            <person name="Hallsworth Pepin K."/>
            <person name="Zhang X."/>
            <person name="Ozersky P."/>
            <person name="Wilson R.K."/>
            <person name="Sternberg P.W."/>
            <person name="Gasser R.B."/>
            <person name="Mitreva M."/>
        </authorList>
    </citation>
    <scope>NUCLEOTIDE SEQUENCE [LARGE SCALE GENOMIC DNA]</scope>
    <source>
        <strain evidence="4">HannoverDv2000</strain>
    </source>
</reference>
<evidence type="ECO:0000259" key="2">
    <source>
        <dbReference type="Pfam" id="PF12624"/>
    </source>
</evidence>
<keyword evidence="1" id="KW-0813">Transport</keyword>
<name>A0A0D8XEC3_DICVI</name>
<accession>A0A0D8XEC3</accession>
<sequence>MPGRRVRIFFALKRLEKKSGFIENHNGVNVYKKLELKGFSLYWNSNQTKSSSIAAPKDLRDILAPEDPNSAFIIHPCSAELRMERNLSKLPLKGRNPRFKFFLRSEKITMEMTRRQIAELRALNREWARFERARQHRKWRPLTSINENAAAWWRFAYDRVSNDARRVLSRRSWHFALSRAQHLNAYCRAYRRKLLSFIVDPLNTKTSPDHYNVDETSLPKSSISGSGTHEYVAIMKQIEMDSQYSYHDLHLLRETVFRRIMREKAKEKGLDILTGSTQVFETIRSPVVEVSPVTSSNVGKDENRGLYGWITSFFKQDENNEEKGDMFDFGKLDLHEFTNLSKTFNVKEMEEEILDVLNESWDDSTLLRRDVLLAEIAMRLEYITLRFVDTIASFKILDLGFNIMEQLEQRRVLALDLTGVTTHIELSLRQHLLVVSLAVHDMSVQRLRSGHILPKNEQSENDVDQSFMFSLTESTKILLAIGRKESVEDNSEPMFRMLYRRQSPRLSVRHDVEGNLSPISVMYEENGLDDLSHLFFDDPDVFKIKENLSITTKTSKSDPISTIESSVSANFRIPNITMELRRRKLCDKTRVLLEWEAGDPFACLTLQNALMNFVTNEAYVSKIKLSIGRVELTDLTENTTYPLLTTRGIFGIQKPISTSCPDLTFSPLSETSVSSSLPSKNSFSSYSNRKISVITDSKRLSEDAEATLNMTLVDSKHPQFESKYGKFGLLTSVSMVFAFKYLRYYRKGRCVMVVRFGKALRLDVM</sequence>
<reference evidence="3 4" key="1">
    <citation type="submission" date="2013-11" db="EMBL/GenBank/DDBJ databases">
        <title>Draft genome of the bovine lungworm Dictyocaulus viviparus.</title>
        <authorList>
            <person name="Mitreva M."/>
        </authorList>
    </citation>
    <scope>NUCLEOTIDE SEQUENCE [LARGE SCALE GENOMIC DNA]</scope>
    <source>
        <strain evidence="3 4">HannoverDv2000</strain>
    </source>
</reference>
<dbReference type="PANTHER" id="PTHR16166">
    <property type="entry name" value="VACUOLAR PROTEIN SORTING-ASSOCIATED PROTEIN VPS13"/>
    <property type="match status" value="1"/>
</dbReference>
<dbReference type="GO" id="GO:0007005">
    <property type="term" value="P:mitochondrion organization"/>
    <property type="evidence" value="ECO:0007669"/>
    <property type="project" value="TreeGrafter"/>
</dbReference>
<dbReference type="InterPro" id="IPR026847">
    <property type="entry name" value="VPS13"/>
</dbReference>
<protein>
    <recommendedName>
        <fullName evidence="2">Chorein N-terminal domain-containing protein</fullName>
    </recommendedName>
</protein>
<evidence type="ECO:0000313" key="3">
    <source>
        <dbReference type="EMBL" id="KJH42014.1"/>
    </source>
</evidence>
<dbReference type="STRING" id="29172.A0A0D8XEC3"/>
<dbReference type="Proteomes" id="UP000053766">
    <property type="component" value="Unassembled WGS sequence"/>
</dbReference>
<dbReference type="AlphaFoldDB" id="A0A0D8XEC3"/>
<dbReference type="GO" id="GO:0045053">
    <property type="term" value="P:protein retention in Golgi apparatus"/>
    <property type="evidence" value="ECO:0007669"/>
    <property type="project" value="TreeGrafter"/>
</dbReference>
<dbReference type="GO" id="GO:0006623">
    <property type="term" value="P:protein targeting to vacuole"/>
    <property type="evidence" value="ECO:0007669"/>
    <property type="project" value="TreeGrafter"/>
</dbReference>
<dbReference type="OrthoDB" id="272810at2759"/>
<dbReference type="EMBL" id="KN716723">
    <property type="protein sequence ID" value="KJH42014.1"/>
    <property type="molecule type" value="Genomic_DNA"/>
</dbReference>
<proteinExistence type="predicted"/>